<keyword evidence="2" id="KW-0645">Protease</keyword>
<keyword evidence="8" id="KW-0732">Signal</keyword>
<dbReference type="InterPro" id="IPR050414">
    <property type="entry name" value="Fungal_M35_metalloproteases"/>
</dbReference>
<organism evidence="9 10">
    <name type="scientific">Drechmeria coniospora</name>
    <name type="common">Nematophagous fungus</name>
    <name type="synonym">Meria coniospora</name>
    <dbReference type="NCBI Taxonomy" id="98403"/>
    <lineage>
        <taxon>Eukaryota</taxon>
        <taxon>Fungi</taxon>
        <taxon>Dikarya</taxon>
        <taxon>Ascomycota</taxon>
        <taxon>Pezizomycotina</taxon>
        <taxon>Sordariomycetes</taxon>
        <taxon>Hypocreomycetidae</taxon>
        <taxon>Hypocreales</taxon>
        <taxon>Ophiocordycipitaceae</taxon>
        <taxon>Drechmeria</taxon>
    </lineage>
</organism>
<protein>
    <submittedName>
        <fullName evidence="9">Uncharacterized protein</fullName>
    </submittedName>
</protein>
<dbReference type="InParanoid" id="A0A151GG72"/>
<comment type="caution">
    <text evidence="9">The sequence shown here is derived from an EMBL/GenBank/DDBJ whole genome shotgun (WGS) entry which is preliminary data.</text>
</comment>
<evidence type="ECO:0000256" key="7">
    <source>
        <dbReference type="ARBA" id="ARBA00023145"/>
    </source>
</evidence>
<evidence type="ECO:0000256" key="8">
    <source>
        <dbReference type="SAM" id="SignalP"/>
    </source>
</evidence>
<evidence type="ECO:0000256" key="2">
    <source>
        <dbReference type="ARBA" id="ARBA00022670"/>
    </source>
</evidence>
<reference evidence="9 10" key="1">
    <citation type="journal article" date="2016" name="Sci. Rep.">
        <title>Insights into Adaptations to a Near-Obligate Nematode Endoparasitic Lifestyle from the Finished Genome of Drechmeria coniospora.</title>
        <authorList>
            <person name="Zhang L."/>
            <person name="Zhou Z."/>
            <person name="Guo Q."/>
            <person name="Fokkens L."/>
            <person name="Miskei M."/>
            <person name="Pocsi I."/>
            <person name="Zhang W."/>
            <person name="Chen M."/>
            <person name="Wang L."/>
            <person name="Sun Y."/>
            <person name="Donzelli B.G."/>
            <person name="Gibson D.M."/>
            <person name="Nelson D.R."/>
            <person name="Luo J.G."/>
            <person name="Rep M."/>
            <person name="Liu H."/>
            <person name="Yang S."/>
            <person name="Wang J."/>
            <person name="Krasnoff S.B."/>
            <person name="Xu Y."/>
            <person name="Molnar I."/>
            <person name="Lin M."/>
        </authorList>
    </citation>
    <scope>NUCLEOTIDE SEQUENCE [LARGE SCALE GENOMIC DNA]</scope>
    <source>
        <strain evidence="9 10">ARSEF 6962</strain>
    </source>
</reference>
<dbReference type="PANTHER" id="PTHR37016">
    <property type="match status" value="1"/>
</dbReference>
<keyword evidence="6" id="KW-0482">Metalloprotease</keyword>
<dbReference type="Proteomes" id="UP000076580">
    <property type="component" value="Chromosome 03"/>
</dbReference>
<evidence type="ECO:0000256" key="6">
    <source>
        <dbReference type="ARBA" id="ARBA00023049"/>
    </source>
</evidence>
<keyword evidence="4" id="KW-0378">Hydrolase</keyword>
<dbReference type="Pfam" id="PF02102">
    <property type="entry name" value="Peptidase_M35"/>
    <property type="match status" value="1"/>
</dbReference>
<dbReference type="InterPro" id="IPR001384">
    <property type="entry name" value="Peptidase_M35"/>
</dbReference>
<dbReference type="GO" id="GO:0046872">
    <property type="term" value="F:metal ion binding"/>
    <property type="evidence" value="ECO:0007669"/>
    <property type="project" value="UniProtKB-KW"/>
</dbReference>
<name>A0A151GG72_DRECN</name>
<dbReference type="RefSeq" id="XP_040655459.1">
    <property type="nucleotide sequence ID" value="XM_040805355.1"/>
</dbReference>
<gene>
    <name evidence="9" type="ORF">DCS_08073</name>
</gene>
<evidence type="ECO:0000256" key="3">
    <source>
        <dbReference type="ARBA" id="ARBA00022723"/>
    </source>
</evidence>
<dbReference type="GO" id="GO:0004222">
    <property type="term" value="F:metalloendopeptidase activity"/>
    <property type="evidence" value="ECO:0007669"/>
    <property type="project" value="InterPro"/>
</dbReference>
<feature type="signal peptide" evidence="8">
    <location>
        <begin position="1"/>
        <end position="16"/>
    </location>
</feature>
<dbReference type="GeneID" id="63720716"/>
<dbReference type="AlphaFoldDB" id="A0A151GG72"/>
<comment type="cofactor">
    <cofactor evidence="1">
        <name>Zn(2+)</name>
        <dbReference type="ChEBI" id="CHEBI:29105"/>
    </cofactor>
</comment>
<sequence length="101" mass="10378">MKFVSSIAALAVLAAAAPHDKNKAPQQSLDVKLSMVGNTKVEAILTNTGPKAVRLLKSGTILGNSPTKKATVSSGGPFVPQPTPCPALIYSHSFLLLLGIA</sequence>
<dbReference type="Gene3D" id="2.60.40.2970">
    <property type="match status" value="1"/>
</dbReference>
<feature type="chain" id="PRO_5007580566" evidence="8">
    <location>
        <begin position="17"/>
        <end position="101"/>
    </location>
</feature>
<keyword evidence="5" id="KW-0862">Zinc</keyword>
<evidence type="ECO:0000256" key="1">
    <source>
        <dbReference type="ARBA" id="ARBA00001947"/>
    </source>
</evidence>
<evidence type="ECO:0000313" key="9">
    <source>
        <dbReference type="EMBL" id="KYK56107.1"/>
    </source>
</evidence>
<evidence type="ECO:0000256" key="4">
    <source>
        <dbReference type="ARBA" id="ARBA00022801"/>
    </source>
</evidence>
<evidence type="ECO:0000313" key="10">
    <source>
        <dbReference type="Proteomes" id="UP000076580"/>
    </source>
</evidence>
<proteinExistence type="predicted"/>
<dbReference type="PANTHER" id="PTHR37016:SF3">
    <property type="entry name" value="NEUTRAL PROTEASE 2-RELATED"/>
    <property type="match status" value="1"/>
</dbReference>
<keyword evidence="10" id="KW-1185">Reference proteome</keyword>
<dbReference type="STRING" id="98403.A0A151GG72"/>
<dbReference type="EMBL" id="LAYC01000003">
    <property type="protein sequence ID" value="KYK56107.1"/>
    <property type="molecule type" value="Genomic_DNA"/>
</dbReference>
<keyword evidence="3" id="KW-0479">Metal-binding</keyword>
<dbReference type="GO" id="GO:0006508">
    <property type="term" value="P:proteolysis"/>
    <property type="evidence" value="ECO:0007669"/>
    <property type="project" value="UniProtKB-KW"/>
</dbReference>
<keyword evidence="7" id="KW-0865">Zymogen</keyword>
<accession>A0A151GG72</accession>
<evidence type="ECO:0000256" key="5">
    <source>
        <dbReference type="ARBA" id="ARBA00022833"/>
    </source>
</evidence>